<comment type="caution">
    <text evidence="1">The sequence shown here is derived from an EMBL/GenBank/DDBJ whole genome shotgun (WGS) entry which is preliminary data.</text>
</comment>
<dbReference type="Gene3D" id="3.30.460.10">
    <property type="entry name" value="Beta Polymerase, domain 2"/>
    <property type="match status" value="1"/>
</dbReference>
<dbReference type="EMBL" id="JAVRRL010000028">
    <property type="protein sequence ID" value="KAK5112717.1"/>
    <property type="molecule type" value="Genomic_DNA"/>
</dbReference>
<dbReference type="PANTHER" id="PTHR34822">
    <property type="entry name" value="GRPB DOMAIN PROTEIN (AFU_ORTHOLOGUE AFUA_1G01530)"/>
    <property type="match status" value="1"/>
</dbReference>
<dbReference type="Pfam" id="PF04229">
    <property type="entry name" value="GrpB"/>
    <property type="match status" value="1"/>
</dbReference>
<accession>A0AAN7TRB5</accession>
<name>A0AAN7TRB5_9PEZI</name>
<organism evidence="1 2">
    <name type="scientific">Meristemomyces frigidus</name>
    <dbReference type="NCBI Taxonomy" id="1508187"/>
    <lineage>
        <taxon>Eukaryota</taxon>
        <taxon>Fungi</taxon>
        <taxon>Dikarya</taxon>
        <taxon>Ascomycota</taxon>
        <taxon>Pezizomycotina</taxon>
        <taxon>Dothideomycetes</taxon>
        <taxon>Dothideomycetidae</taxon>
        <taxon>Mycosphaerellales</taxon>
        <taxon>Teratosphaeriaceae</taxon>
        <taxon>Meristemomyces</taxon>
    </lineage>
</organism>
<evidence type="ECO:0000313" key="1">
    <source>
        <dbReference type="EMBL" id="KAK5112717.1"/>
    </source>
</evidence>
<dbReference type="PANTHER" id="PTHR34822:SF1">
    <property type="entry name" value="GRPB FAMILY PROTEIN"/>
    <property type="match status" value="1"/>
</dbReference>
<evidence type="ECO:0000313" key="2">
    <source>
        <dbReference type="Proteomes" id="UP001310890"/>
    </source>
</evidence>
<sequence>MSGTAINGVPIAEIIQPLYNDPAEVERIAHRKVKGPEIAILEPDPHWPDYFQLFRSRILAAFDQDEPEGNTTENAPSSETTNISKVIISAINHVGSTSVPGLPAKAVIDIDLILTSATLPHEIYYVPRLESAGFQFLLREPAWHEHRFFAAHEPMSCNLHVFGPRCAEVERHRIFRDWLRGSAGDRVLYAEVKRESAKMARDGGENVTEYNVRKNDVIQQIYGRAFWALGFYGGK</sequence>
<dbReference type="InterPro" id="IPR007344">
    <property type="entry name" value="GrpB/CoaE"/>
</dbReference>
<gene>
    <name evidence="1" type="ORF">LTR62_003815</name>
</gene>
<proteinExistence type="predicted"/>
<dbReference type="Proteomes" id="UP001310890">
    <property type="component" value="Unassembled WGS sequence"/>
</dbReference>
<protein>
    <recommendedName>
        <fullName evidence="3">GrpB domain protein</fullName>
    </recommendedName>
</protein>
<dbReference type="AlphaFoldDB" id="A0AAN7TRB5"/>
<dbReference type="SUPFAM" id="SSF81301">
    <property type="entry name" value="Nucleotidyltransferase"/>
    <property type="match status" value="1"/>
</dbReference>
<dbReference type="InterPro" id="IPR043519">
    <property type="entry name" value="NT_sf"/>
</dbReference>
<reference evidence="1" key="1">
    <citation type="submission" date="2023-08" db="EMBL/GenBank/DDBJ databases">
        <title>Black Yeasts Isolated from many extreme environments.</title>
        <authorList>
            <person name="Coleine C."/>
            <person name="Stajich J.E."/>
            <person name="Selbmann L."/>
        </authorList>
    </citation>
    <scope>NUCLEOTIDE SEQUENCE</scope>
    <source>
        <strain evidence="1">CCFEE 5401</strain>
    </source>
</reference>
<evidence type="ECO:0008006" key="3">
    <source>
        <dbReference type="Google" id="ProtNLM"/>
    </source>
</evidence>